<dbReference type="AlphaFoldDB" id="A0A235BU17"/>
<protein>
    <submittedName>
        <fullName evidence="1">Uncharacterized protein</fullName>
    </submittedName>
</protein>
<comment type="caution">
    <text evidence="1">The sequence shown here is derived from an EMBL/GenBank/DDBJ whole genome shotgun (WGS) entry which is preliminary data.</text>
</comment>
<dbReference type="EMBL" id="NOZQ01000136">
    <property type="protein sequence ID" value="OYD15247.1"/>
    <property type="molecule type" value="Genomic_DNA"/>
</dbReference>
<organism evidence="1 2">
    <name type="scientific">candidate division WOR-3 bacterium JGI_Cruoil_03_44_89</name>
    <dbReference type="NCBI Taxonomy" id="1973748"/>
    <lineage>
        <taxon>Bacteria</taxon>
        <taxon>Bacteria division WOR-3</taxon>
    </lineage>
</organism>
<reference evidence="1 2" key="1">
    <citation type="submission" date="2017-07" db="EMBL/GenBank/DDBJ databases">
        <title>Recovery of genomes from metagenomes via a dereplication, aggregation, and scoring strategy.</title>
        <authorList>
            <person name="Sieber C.M."/>
            <person name="Probst A.J."/>
            <person name="Sharrar A."/>
            <person name="Thomas B.C."/>
            <person name="Hess M."/>
            <person name="Tringe S.G."/>
            <person name="Banfield J.F."/>
        </authorList>
    </citation>
    <scope>NUCLEOTIDE SEQUENCE [LARGE SCALE GENOMIC DNA]</scope>
    <source>
        <strain evidence="1">JGI_Cruoil_03_44_89</strain>
    </source>
</reference>
<sequence>MRDPVRILLLLLSIPIVSLASIFSPMGSGEYVDFGDAGERGMGGVKIFSVPENHTFRATFLCDFLRISDGDNIRDERTFSLYGVDYFLPLPDGFGVALSLSNILSSDFYMESVGNKLGDISYERRVTGRGGIQVFSLSMYKKFPRFSLGIGGIYSFGETEEIWETNFLSSEYDDVFDTLITPSSGYGLKARFNCRYKRAVISLGYCHHLESAGLPAQFSTSFLYHMNSDWKMEGGLDVAMWKDINVSFSTSTNIGLGMCYNLGSTTVRGGLFSRSWYYKGIREMGGSVGTSVLYPDKLGELSIGLEVGRRGWEEIDEIFARLSVTLCGREIW</sequence>
<name>A0A235BU17_UNCW3</name>
<evidence type="ECO:0000313" key="1">
    <source>
        <dbReference type="EMBL" id="OYD15247.1"/>
    </source>
</evidence>
<gene>
    <name evidence="1" type="ORF">CH333_06255</name>
</gene>
<evidence type="ECO:0000313" key="2">
    <source>
        <dbReference type="Proteomes" id="UP000215215"/>
    </source>
</evidence>
<dbReference type="Proteomes" id="UP000215215">
    <property type="component" value="Unassembled WGS sequence"/>
</dbReference>
<proteinExistence type="predicted"/>
<accession>A0A235BU17</accession>